<dbReference type="AlphaFoldDB" id="A0A075T8J6"/>
<dbReference type="GeneID" id="100273512"/>
<dbReference type="CDD" id="cd00143">
    <property type="entry name" value="PP2Cc"/>
    <property type="match status" value="1"/>
</dbReference>
<dbReference type="PANTHER" id="PTHR47992">
    <property type="entry name" value="PROTEIN PHOSPHATASE"/>
    <property type="match status" value="1"/>
</dbReference>
<dbReference type="InterPro" id="IPR001932">
    <property type="entry name" value="PPM-type_phosphatase-like_dom"/>
</dbReference>
<evidence type="ECO:0000259" key="14">
    <source>
        <dbReference type="PROSITE" id="PS51746"/>
    </source>
</evidence>
<sequence length="410" mass="43435">MSSSEASTQDHGVPALEAQDSTDDHGVPALEAPTPEATDKVLAAMARLARRRRLELRRLGRTAPVGAEGEVAMRVRPVSGTSADTSRESAKVAPEPHEGASAVAGWPKPVSHGAVSVIGRRREMEDAVAVAVPFLVAAAGEEGDGGGEKEAEMEFFAVYDGHGGSRVADACRERLHVVLAEEVARLHLVKGGDGARWREVMEACFARVDGEVAVVEGEVNNAGHTVGSTAVVAVVGPRHIVVANCGDSRAVLSRGGVPVPLSSDHKPDRPDELERVESAGGRVINWKGYRVLGVLATSRSIGDYYMKPFISAEPEVTVTERTHKDEFIILGSDGLWDVMSNEVACKVARNCLCGRAASKYPETVHGSSASDAAAVLVEFAMARGSTDNISVVVVELKRLKWKGGRQNGRT</sequence>
<reference evidence="15" key="1">
    <citation type="submission" date="2014-05" db="EMBL/GenBank/DDBJ databases">
        <authorList>
            <person name="Li W.C."/>
            <person name="Fu F.L."/>
            <person name="Wang Y.G."/>
            <person name="Lai C.X."/>
        </authorList>
    </citation>
    <scope>NUCLEOTIDE SEQUENCE</scope>
    <source>
        <tissue evidence="15">Vegetative tissue</tissue>
    </source>
</reference>
<evidence type="ECO:0000256" key="4">
    <source>
        <dbReference type="ARBA" id="ARBA00013081"/>
    </source>
</evidence>
<evidence type="ECO:0000256" key="2">
    <source>
        <dbReference type="ARBA" id="ARBA00001946"/>
    </source>
</evidence>
<evidence type="ECO:0000256" key="8">
    <source>
        <dbReference type="ARBA" id="ARBA00022912"/>
    </source>
</evidence>
<dbReference type="EC" id="3.1.3.16" evidence="4"/>
<dbReference type="eggNOG" id="KOG0698">
    <property type="taxonomic scope" value="Eukaryota"/>
</dbReference>
<dbReference type="EnsemblPlants" id="Zm00001eb158020_T001">
    <property type="protein sequence ID" value="Zm00001eb158020_P001"/>
    <property type="gene ID" value="Zm00001eb158020"/>
</dbReference>
<dbReference type="OMA" id="KYTCRTK"/>
<reference evidence="17" key="3">
    <citation type="submission" date="2019-07" db="EMBL/GenBank/DDBJ databases">
        <authorList>
            <person name="Seetharam A."/>
            <person name="Woodhouse M."/>
            <person name="Cannon E."/>
        </authorList>
    </citation>
    <scope>NUCLEOTIDE SEQUENCE [LARGE SCALE GENOMIC DNA]</scope>
    <source>
        <strain evidence="17">cv. B73</strain>
    </source>
</reference>
<dbReference type="SMR" id="A0A075T8J6"/>
<reference evidence="17" key="4">
    <citation type="submission" date="2021-05" db="UniProtKB">
        <authorList>
            <consortium name="EnsemblPlants"/>
        </authorList>
    </citation>
    <scope>IDENTIFICATION</scope>
    <source>
        <strain evidence="17">cv. B73</strain>
    </source>
</reference>
<comment type="catalytic activity">
    <reaction evidence="10">
        <text>O-phospho-L-seryl-[protein] + H2O = L-seryl-[protein] + phosphate</text>
        <dbReference type="Rhea" id="RHEA:20629"/>
        <dbReference type="Rhea" id="RHEA-COMP:9863"/>
        <dbReference type="Rhea" id="RHEA-COMP:11604"/>
        <dbReference type="ChEBI" id="CHEBI:15377"/>
        <dbReference type="ChEBI" id="CHEBI:29999"/>
        <dbReference type="ChEBI" id="CHEBI:43474"/>
        <dbReference type="ChEBI" id="CHEBI:83421"/>
        <dbReference type="EC" id="3.1.3.16"/>
    </reaction>
</comment>
<comment type="cofactor">
    <cofactor evidence="2">
        <name>Mg(2+)</name>
        <dbReference type="ChEBI" id="CHEBI:18420"/>
    </cofactor>
</comment>
<dbReference type="SMART" id="SM00332">
    <property type="entry name" value="PP2Cc"/>
    <property type="match status" value="1"/>
</dbReference>
<evidence type="ECO:0000313" key="16">
    <source>
        <dbReference type="EMBL" id="ONM39681.1"/>
    </source>
</evidence>
<dbReference type="HOGENOM" id="CLU_013173_20_0_1"/>
<dbReference type="OrthoDB" id="10264738at2759"/>
<evidence type="ECO:0000313" key="17">
    <source>
        <dbReference type="EnsemblPlants" id="Zm00001eb158020_P001"/>
    </source>
</evidence>
<evidence type="ECO:0000256" key="1">
    <source>
        <dbReference type="ARBA" id="ARBA00001936"/>
    </source>
</evidence>
<dbReference type="EMBL" id="CM007649">
    <property type="protein sequence ID" value="ONM39681.1"/>
    <property type="molecule type" value="Genomic_DNA"/>
</dbReference>
<evidence type="ECO:0000256" key="9">
    <source>
        <dbReference type="ARBA" id="ARBA00023211"/>
    </source>
</evidence>
<evidence type="ECO:0000256" key="13">
    <source>
        <dbReference type="SAM" id="MobiDB-lite"/>
    </source>
</evidence>
<comment type="similarity">
    <text evidence="3 12">Belongs to the PP2C family.</text>
</comment>
<evidence type="ECO:0000256" key="5">
    <source>
        <dbReference type="ARBA" id="ARBA00022723"/>
    </source>
</evidence>
<dbReference type="Gene3D" id="3.60.40.10">
    <property type="entry name" value="PPM-type phosphatase domain"/>
    <property type="match status" value="1"/>
</dbReference>
<evidence type="ECO:0000256" key="7">
    <source>
        <dbReference type="ARBA" id="ARBA00022842"/>
    </source>
</evidence>
<dbReference type="GO" id="GO:0046872">
    <property type="term" value="F:metal ion binding"/>
    <property type="evidence" value="ECO:0007669"/>
    <property type="project" value="UniProtKB-KW"/>
</dbReference>
<dbReference type="Pfam" id="PF00481">
    <property type="entry name" value="PP2C"/>
    <property type="match status" value="1"/>
</dbReference>
<comment type="cofactor">
    <cofactor evidence="1">
        <name>Mn(2+)</name>
        <dbReference type="ChEBI" id="CHEBI:29035"/>
    </cofactor>
</comment>
<feature type="compositionally biased region" description="Polar residues" evidence="13">
    <location>
        <begin position="1"/>
        <end position="10"/>
    </location>
</feature>
<dbReference type="PROSITE" id="PS51746">
    <property type="entry name" value="PPM_2"/>
    <property type="match status" value="1"/>
</dbReference>
<keyword evidence="19" id="KW-1267">Proteomics identification</keyword>
<evidence type="ECO:0000313" key="15">
    <source>
        <dbReference type="EMBL" id="AIG52103.1"/>
    </source>
</evidence>
<dbReference type="ExpressionAtlas" id="A0A075T8J6">
    <property type="expression patterns" value="baseline and differential"/>
</dbReference>
<accession>A0A075T8J6</accession>
<dbReference type="PROSITE" id="PS01032">
    <property type="entry name" value="PPM_1"/>
    <property type="match status" value="1"/>
</dbReference>
<keyword evidence="9" id="KW-0464">Manganese</keyword>
<dbReference type="InterPro" id="IPR036457">
    <property type="entry name" value="PPM-type-like_dom_sf"/>
</dbReference>
<comment type="catalytic activity">
    <reaction evidence="11">
        <text>O-phospho-L-threonyl-[protein] + H2O = L-threonyl-[protein] + phosphate</text>
        <dbReference type="Rhea" id="RHEA:47004"/>
        <dbReference type="Rhea" id="RHEA-COMP:11060"/>
        <dbReference type="Rhea" id="RHEA-COMP:11605"/>
        <dbReference type="ChEBI" id="CHEBI:15377"/>
        <dbReference type="ChEBI" id="CHEBI:30013"/>
        <dbReference type="ChEBI" id="CHEBI:43474"/>
        <dbReference type="ChEBI" id="CHEBI:61977"/>
        <dbReference type="EC" id="3.1.3.16"/>
    </reaction>
</comment>
<dbReference type="GO" id="GO:0004722">
    <property type="term" value="F:protein serine/threonine phosphatase activity"/>
    <property type="evidence" value="ECO:0000318"/>
    <property type="project" value="GO_Central"/>
</dbReference>
<keyword evidence="18" id="KW-1185">Reference proteome</keyword>
<keyword evidence="8 12" id="KW-0904">Protein phosphatase</keyword>
<dbReference type="InterPro" id="IPR000222">
    <property type="entry name" value="PP2C_BS"/>
</dbReference>
<evidence type="ECO:0000256" key="11">
    <source>
        <dbReference type="ARBA" id="ARBA00048336"/>
    </source>
</evidence>
<proteinExistence type="evidence at protein level"/>
<keyword evidence="5" id="KW-0479">Metal-binding</keyword>
<dbReference type="SUPFAM" id="SSF81606">
    <property type="entry name" value="PP2C-like"/>
    <property type="match status" value="1"/>
</dbReference>
<keyword evidence="7" id="KW-0460">Magnesium</keyword>
<dbReference type="Proteomes" id="UP000007305">
    <property type="component" value="Chromosome 3"/>
</dbReference>
<dbReference type="Gramene" id="Zm00001eb158020_T001">
    <property type="protein sequence ID" value="Zm00001eb158020_P001"/>
    <property type="gene ID" value="Zm00001eb158020"/>
</dbReference>
<organism evidence="15">
    <name type="scientific">Zea mays</name>
    <name type="common">Maize</name>
    <dbReference type="NCBI Taxonomy" id="4577"/>
    <lineage>
        <taxon>Eukaryota</taxon>
        <taxon>Viridiplantae</taxon>
        <taxon>Streptophyta</taxon>
        <taxon>Embryophyta</taxon>
        <taxon>Tracheophyta</taxon>
        <taxon>Spermatophyta</taxon>
        <taxon>Magnoliopsida</taxon>
        <taxon>Liliopsida</taxon>
        <taxon>Poales</taxon>
        <taxon>Poaceae</taxon>
        <taxon>PACMAD clade</taxon>
        <taxon>Panicoideae</taxon>
        <taxon>Andropogonodae</taxon>
        <taxon>Andropogoneae</taxon>
        <taxon>Tripsacinae</taxon>
        <taxon>Zea</taxon>
    </lineage>
</organism>
<protein>
    <recommendedName>
        <fullName evidence="4">protein-serine/threonine phosphatase</fullName>
        <ecNumber evidence="4">3.1.3.16</ecNumber>
    </recommendedName>
</protein>
<dbReference type="STRING" id="4577.A0A075T8J6"/>
<gene>
    <name evidence="15" type="primary">PP2C9</name>
    <name evidence="17" type="synonym">LOC100273512</name>
    <name evidence="16" type="ORF">ZEAMMB73_Zm00001d044015</name>
</gene>
<dbReference type="KEGG" id="zma:100273512"/>
<evidence type="ECO:0000256" key="12">
    <source>
        <dbReference type="RuleBase" id="RU003465"/>
    </source>
</evidence>
<evidence type="ECO:0000256" key="6">
    <source>
        <dbReference type="ARBA" id="ARBA00022801"/>
    </source>
</evidence>
<dbReference type="RefSeq" id="XP_008675264.1">
    <property type="nucleotide sequence ID" value="XM_008677042.1"/>
</dbReference>
<name>A0A075T8J6_MAIZE</name>
<evidence type="ECO:0007829" key="19">
    <source>
        <dbReference type="PeptideAtlas" id="A0A075T8J6"/>
    </source>
</evidence>
<evidence type="ECO:0000313" key="18">
    <source>
        <dbReference type="Proteomes" id="UP000007305"/>
    </source>
</evidence>
<reference evidence="16 18" key="2">
    <citation type="submission" date="2015-12" db="EMBL/GenBank/DDBJ databases">
        <title>Update maize B73 reference genome by single molecule sequencing technologies.</title>
        <authorList>
            <consortium name="Maize Genome Sequencing Project"/>
            <person name="Ware D."/>
        </authorList>
    </citation>
    <scope>NUCLEOTIDE SEQUENCE [LARGE SCALE GENOMIC DNA]</scope>
    <source>
        <strain evidence="18">cv. B73</strain>
        <tissue evidence="16">Seedling</tissue>
    </source>
</reference>
<feature type="region of interest" description="Disordered" evidence="13">
    <location>
        <begin position="1"/>
        <end position="38"/>
    </location>
</feature>
<dbReference type="EMBL" id="KJ855126">
    <property type="protein sequence ID" value="AIG52103.1"/>
    <property type="molecule type" value="mRNA"/>
</dbReference>
<dbReference type="PaxDb" id="4577-GRMZM2G122228_P01"/>
<keyword evidence="6 12" id="KW-0378">Hydrolase</keyword>
<dbReference type="GO" id="GO:1902531">
    <property type="term" value="P:regulation of intracellular signal transduction"/>
    <property type="evidence" value="ECO:0000318"/>
    <property type="project" value="GO_Central"/>
</dbReference>
<feature type="domain" description="PPM-type phosphatase" evidence="14">
    <location>
        <begin position="111"/>
        <end position="396"/>
    </location>
</feature>
<dbReference type="FunFam" id="3.60.40.10:FF:000041">
    <property type="entry name" value="Protein phosphatase 2C 51"/>
    <property type="match status" value="1"/>
</dbReference>
<dbReference type="InterPro" id="IPR015655">
    <property type="entry name" value="PP2C"/>
</dbReference>
<evidence type="ECO:0000256" key="3">
    <source>
        <dbReference type="ARBA" id="ARBA00006702"/>
    </source>
</evidence>
<evidence type="ECO:0000256" key="10">
    <source>
        <dbReference type="ARBA" id="ARBA00047761"/>
    </source>
</evidence>